<dbReference type="PANTHER" id="PTHR30015">
    <property type="entry name" value="MRR RESTRICTION SYSTEM PROTEIN"/>
    <property type="match status" value="1"/>
</dbReference>
<evidence type="ECO:0000259" key="2">
    <source>
        <dbReference type="Pfam" id="PF14338"/>
    </source>
</evidence>
<keyword evidence="3" id="KW-0378">Hydrolase</keyword>
<keyword evidence="4" id="KW-1185">Reference proteome</keyword>
<dbReference type="InterPro" id="IPR011335">
    <property type="entry name" value="Restrct_endonuc-II-like"/>
</dbReference>
<feature type="domain" description="Restriction endonuclease type IV Mrr" evidence="1">
    <location>
        <begin position="158"/>
        <end position="274"/>
    </location>
</feature>
<dbReference type="GO" id="GO:0004519">
    <property type="term" value="F:endonuclease activity"/>
    <property type="evidence" value="ECO:0007669"/>
    <property type="project" value="UniProtKB-KW"/>
</dbReference>
<evidence type="ECO:0000259" key="1">
    <source>
        <dbReference type="Pfam" id="PF04471"/>
    </source>
</evidence>
<dbReference type="RefSeq" id="WP_204202368.1">
    <property type="nucleotide sequence ID" value="NZ_JAFELM010000017.1"/>
</dbReference>
<dbReference type="PANTHER" id="PTHR30015:SF7">
    <property type="entry name" value="TYPE IV METHYL-DIRECTED RESTRICTION ENZYME ECOKMRR"/>
    <property type="match status" value="1"/>
</dbReference>
<accession>A0ABS2DG23</accession>
<name>A0ABS2DG23_9BACI</name>
<evidence type="ECO:0000313" key="4">
    <source>
        <dbReference type="Proteomes" id="UP001518925"/>
    </source>
</evidence>
<dbReference type="SUPFAM" id="SSF52980">
    <property type="entry name" value="Restriction endonuclease-like"/>
    <property type="match status" value="1"/>
</dbReference>
<sequence>MAIPSSQSLTLPLLKNLQDGKEHKLQDLYRQMAEDLQLTKEDIEELLPSGSESKFNNRVRWAKTYLEKGGFLTTVSPGNYVITKRGIEVLESNPNNINVYPLEFDEDNEFSSISDEEMASESCTFSYEITENDTPEEIVEKSDRRMREELSAELLSLIKECSPEFLEKLVVDLLLAMGYGDAGQAIGRRGDEGIDGIIKEDILGLDTIYIQAKRWNHTIGRPEVQAFAGSLEGQRAKKGVFITTSKFTNEAKEYVQVIDKKITLIDGECLTQLMIDYNLGVSEYTRFIVKRVDREYFGVKDVERKKEI</sequence>
<protein>
    <submittedName>
        <fullName evidence="3">Restriction endonuclease</fullName>
    </submittedName>
</protein>
<dbReference type="Gene3D" id="3.40.1350.10">
    <property type="match status" value="1"/>
</dbReference>
<dbReference type="Pfam" id="PF14338">
    <property type="entry name" value="Mrr_N"/>
    <property type="match status" value="1"/>
</dbReference>
<organism evidence="3 4">
    <name type="scientific">Bacillus suaedaesalsae</name>
    <dbReference type="NCBI Taxonomy" id="2810349"/>
    <lineage>
        <taxon>Bacteria</taxon>
        <taxon>Bacillati</taxon>
        <taxon>Bacillota</taxon>
        <taxon>Bacilli</taxon>
        <taxon>Bacillales</taxon>
        <taxon>Bacillaceae</taxon>
        <taxon>Bacillus</taxon>
    </lineage>
</organism>
<keyword evidence="3" id="KW-0540">Nuclease</keyword>
<dbReference type="Pfam" id="PF04471">
    <property type="entry name" value="Mrr_cat"/>
    <property type="match status" value="1"/>
</dbReference>
<reference evidence="3 4" key="1">
    <citation type="submission" date="2021-02" db="EMBL/GenBank/DDBJ databases">
        <title>Bacillus sp. RD4P76, an endophyte from a halophyte.</title>
        <authorList>
            <person name="Sun J.-Q."/>
        </authorList>
    </citation>
    <scope>NUCLEOTIDE SEQUENCE [LARGE SCALE GENOMIC DNA]</scope>
    <source>
        <strain evidence="3 4">RD4P76</strain>
    </source>
</reference>
<gene>
    <name evidence="3" type="ORF">JR050_04705</name>
</gene>
<feature type="domain" description="Restriction system protein Mrr-like N-terminal" evidence="2">
    <location>
        <begin position="7"/>
        <end position="91"/>
    </location>
</feature>
<dbReference type="InterPro" id="IPR052906">
    <property type="entry name" value="Type_IV_Methyl-Rstrct_Enzyme"/>
</dbReference>
<keyword evidence="3" id="KW-0255">Endonuclease</keyword>
<comment type="caution">
    <text evidence="3">The sequence shown here is derived from an EMBL/GenBank/DDBJ whole genome shotgun (WGS) entry which is preliminary data.</text>
</comment>
<dbReference type="InterPro" id="IPR011856">
    <property type="entry name" value="tRNA_endonuc-like_dom_sf"/>
</dbReference>
<dbReference type="InterPro" id="IPR007560">
    <property type="entry name" value="Restrct_endonuc_IV_Mrr"/>
</dbReference>
<dbReference type="EMBL" id="JAFELM010000017">
    <property type="protein sequence ID" value="MBM6616980.1"/>
    <property type="molecule type" value="Genomic_DNA"/>
</dbReference>
<dbReference type="InterPro" id="IPR025745">
    <property type="entry name" value="Mrr-like_N_dom"/>
</dbReference>
<evidence type="ECO:0000313" key="3">
    <source>
        <dbReference type="EMBL" id="MBM6616980.1"/>
    </source>
</evidence>
<proteinExistence type="predicted"/>
<dbReference type="Proteomes" id="UP001518925">
    <property type="component" value="Unassembled WGS sequence"/>
</dbReference>